<dbReference type="GO" id="GO:0000105">
    <property type="term" value="P:L-histidine biosynthetic process"/>
    <property type="evidence" value="ECO:0007669"/>
    <property type="project" value="UniProtKB-KW"/>
</dbReference>
<keyword evidence="2" id="KW-0028">Amino-acid biosynthesis</keyword>
<dbReference type="EMBL" id="DTBD01000028">
    <property type="protein sequence ID" value="HGQ64385.1"/>
    <property type="molecule type" value="Genomic_DNA"/>
</dbReference>
<organism evidence="4">
    <name type="scientific">Ignisphaera aggregans</name>
    <dbReference type="NCBI Taxonomy" id="334771"/>
    <lineage>
        <taxon>Archaea</taxon>
        <taxon>Thermoproteota</taxon>
        <taxon>Thermoprotei</taxon>
        <taxon>Desulfurococcales</taxon>
        <taxon>Desulfurococcaceae</taxon>
        <taxon>Ignisphaera</taxon>
    </lineage>
</organism>
<evidence type="ECO:0000256" key="2">
    <source>
        <dbReference type="RuleBase" id="RU003657"/>
    </source>
</evidence>
<dbReference type="InterPro" id="IPR013785">
    <property type="entry name" value="Aldolase_TIM"/>
</dbReference>
<sequence length="231" mass="25635">MIKIMPSIDISNGRAVKRIKGVKGTGLVLGNPTQVAEKLFSEGYEYIHIVDLDAAEGSGDNSHIIRDITSIGFRWIQVGGGVRDLSKAQKLVDYGVTAVVISTLFFKNRREFNNIVNFLGNDKVIVALDYRSDGYTYVSGWKEKAKKLEEVLEEILLYPRLSILFTYVDAEGTMSGIDKEISKYTSKIKGVKEYAGGISSYNDILFLDSIGFDYAIIGMALYKISLGGRFD</sequence>
<dbReference type="InterPro" id="IPR011060">
    <property type="entry name" value="RibuloseP-bd_barrel"/>
</dbReference>
<accession>A0A7C4NKN4</accession>
<dbReference type="InterPro" id="IPR044524">
    <property type="entry name" value="Isoase_HisA-like"/>
</dbReference>
<reference evidence="4" key="1">
    <citation type="journal article" date="2020" name="mSystems">
        <title>Genome- and Community-Level Interaction Insights into Carbon Utilization and Element Cycling Functions of Hydrothermarchaeota in Hydrothermal Sediment.</title>
        <authorList>
            <person name="Zhou Z."/>
            <person name="Liu Y."/>
            <person name="Xu W."/>
            <person name="Pan J."/>
            <person name="Luo Z.H."/>
            <person name="Li M."/>
        </authorList>
    </citation>
    <scope>NUCLEOTIDE SEQUENCE [LARGE SCALE GENOMIC DNA]</scope>
    <source>
        <strain evidence="4">SpSt-637</strain>
        <strain evidence="3">SpSt-667</strain>
    </source>
</reference>
<dbReference type="PANTHER" id="PTHR43090">
    <property type="entry name" value="1-(5-PHOSPHORIBOSYL)-5-[(5-PHOSPHORIBOSYLAMINO)METHYLIDENEAMINO] IMIDAZOLE-4-CARBOXAMIDE ISOMERASE"/>
    <property type="match status" value="1"/>
</dbReference>
<proteinExistence type="inferred from homology"/>
<dbReference type="GO" id="GO:0005737">
    <property type="term" value="C:cytoplasm"/>
    <property type="evidence" value="ECO:0007669"/>
    <property type="project" value="TreeGrafter"/>
</dbReference>
<dbReference type="InterPro" id="IPR006062">
    <property type="entry name" value="His_biosynth"/>
</dbReference>
<dbReference type="AlphaFoldDB" id="A0A7C4NKN4"/>
<evidence type="ECO:0000313" key="3">
    <source>
        <dbReference type="EMBL" id="HGQ35459.1"/>
    </source>
</evidence>
<dbReference type="Gene3D" id="3.20.20.70">
    <property type="entry name" value="Aldolase class I"/>
    <property type="match status" value="1"/>
</dbReference>
<keyword evidence="4" id="KW-0413">Isomerase</keyword>
<protein>
    <submittedName>
        <fullName evidence="4">1-(5-phosphoribosyl)-5-((5-phosphoribosylamino)methylideneamino)imidazole-4-carboxamide isomerase</fullName>
    </submittedName>
</protein>
<keyword evidence="2" id="KW-0368">Histidine biosynthesis</keyword>
<dbReference type="PANTHER" id="PTHR43090:SF2">
    <property type="entry name" value="1-(5-PHOSPHORIBOSYL)-5-[(5-PHOSPHORIBOSYLAMINO)METHYLIDENEAMINO] IMIDAZOLE-4-CARBOXAMIDE ISOMERASE"/>
    <property type="match status" value="1"/>
</dbReference>
<name>A0A7C4NKN4_9CREN</name>
<evidence type="ECO:0000256" key="1">
    <source>
        <dbReference type="ARBA" id="ARBA00009667"/>
    </source>
</evidence>
<comment type="caution">
    <text evidence="4">The sequence shown here is derived from an EMBL/GenBank/DDBJ whole genome shotgun (WGS) entry which is preliminary data.</text>
</comment>
<gene>
    <name evidence="4" type="ORF">ENU08_03985</name>
    <name evidence="3" type="ORF">ENU41_02115</name>
</gene>
<dbReference type="EMBL" id="DTCK01000012">
    <property type="protein sequence ID" value="HGQ35459.1"/>
    <property type="molecule type" value="Genomic_DNA"/>
</dbReference>
<dbReference type="GO" id="GO:0003949">
    <property type="term" value="F:1-(5-phosphoribosyl)-5-[(5-phosphoribosylamino)methylideneamino]imidazole-4-carboxamide isomerase activity"/>
    <property type="evidence" value="ECO:0007669"/>
    <property type="project" value="InterPro"/>
</dbReference>
<dbReference type="Pfam" id="PF00977">
    <property type="entry name" value="His_biosynth"/>
    <property type="match status" value="1"/>
</dbReference>
<comment type="similarity">
    <text evidence="1 2">Belongs to the HisA/HisF family.</text>
</comment>
<dbReference type="SUPFAM" id="SSF51366">
    <property type="entry name" value="Ribulose-phoshate binding barrel"/>
    <property type="match status" value="1"/>
</dbReference>
<dbReference type="NCBIfam" id="NF010113">
    <property type="entry name" value="PRK13586.1"/>
    <property type="match status" value="1"/>
</dbReference>
<dbReference type="GO" id="GO:0000162">
    <property type="term" value="P:L-tryptophan biosynthetic process"/>
    <property type="evidence" value="ECO:0007669"/>
    <property type="project" value="TreeGrafter"/>
</dbReference>
<evidence type="ECO:0000313" key="4">
    <source>
        <dbReference type="EMBL" id="HGQ64385.1"/>
    </source>
</evidence>